<feature type="domain" description="Granulins" evidence="5">
    <location>
        <begin position="268"/>
        <end position="281"/>
    </location>
</feature>
<feature type="domain" description="Granulins" evidence="5">
    <location>
        <begin position="415"/>
        <end position="428"/>
    </location>
</feature>
<feature type="non-terminal residue" evidence="6">
    <location>
        <position position="535"/>
    </location>
</feature>
<comment type="subcellular location">
    <subcellularLocation>
        <location evidence="1">Secreted</location>
    </subcellularLocation>
</comment>
<evidence type="ECO:0000313" key="7">
    <source>
        <dbReference type="Proteomes" id="UP000678393"/>
    </source>
</evidence>
<evidence type="ECO:0000256" key="1">
    <source>
        <dbReference type="ARBA" id="ARBA00004613"/>
    </source>
</evidence>
<gene>
    <name evidence="6" type="ORF">CUNI_LOCUS17886</name>
</gene>
<feature type="domain" description="Granulins" evidence="5">
    <location>
        <begin position="4"/>
        <end position="17"/>
    </location>
</feature>
<keyword evidence="4" id="KW-1015">Disulfide bond</keyword>
<dbReference type="Proteomes" id="UP000678393">
    <property type="component" value="Unassembled WGS sequence"/>
</dbReference>
<dbReference type="PANTHER" id="PTHR12274">
    <property type="entry name" value="GRANULIN"/>
    <property type="match status" value="1"/>
</dbReference>
<evidence type="ECO:0000256" key="4">
    <source>
        <dbReference type="ARBA" id="ARBA00023157"/>
    </source>
</evidence>
<comment type="similarity">
    <text evidence="2">Belongs to the granulin family.</text>
</comment>
<dbReference type="Pfam" id="PF00396">
    <property type="entry name" value="Granulin"/>
    <property type="match status" value="7"/>
</dbReference>
<reference evidence="6" key="1">
    <citation type="submission" date="2021-04" db="EMBL/GenBank/DDBJ databases">
        <authorList>
            <consortium name="Molecular Ecology Group"/>
        </authorList>
    </citation>
    <scope>NUCLEOTIDE SEQUENCE</scope>
</reference>
<dbReference type="OrthoDB" id="5854875at2759"/>
<evidence type="ECO:0000256" key="3">
    <source>
        <dbReference type="ARBA" id="ARBA00022525"/>
    </source>
</evidence>
<feature type="domain" description="Granulins" evidence="5">
    <location>
        <begin position="490"/>
        <end position="503"/>
    </location>
</feature>
<dbReference type="Gene3D" id="2.10.25.160">
    <property type="entry name" value="Granulin"/>
    <property type="match status" value="7"/>
</dbReference>
<dbReference type="PROSITE" id="PS00799">
    <property type="entry name" value="GRANULINS"/>
    <property type="match status" value="7"/>
</dbReference>
<protein>
    <recommendedName>
        <fullName evidence="5">Granulins domain-containing protein</fullName>
    </recommendedName>
</protein>
<dbReference type="GO" id="GO:0005576">
    <property type="term" value="C:extracellular region"/>
    <property type="evidence" value="ECO:0007669"/>
    <property type="project" value="UniProtKB-SubCell"/>
</dbReference>
<sequence length="535" mass="56891">GVCCQDGQHCCPPNTYCDMIKRQCYRQNKDQLEAENWILADRGFLQKRVSSGDVICPGGAAVCPDDNTCCQLSTGDYGCCPLPEATCCSDHTHCCPQDYKCNVTAGTCTLGTKVQDWLTKTPAKLLKDLVCKDNSHCPAGTTCCELESGQYGCCPLVSVVCPGGKSQCPDGTTCCKMKSGGYGCCPYQLATCCSDGIHCCPEGFRCDLSAGFCVRGKDSISWSEKFQATPINATVTCKDSTVCPNGNTCCELGSSHYGCCPLKEAVCCSDHTHCCPQGYQCDVLSGTCNKGSEVLAWLTGKPSRSAQNVSSDCVFCRNGSVCPDDNTCCLMTSGEYGCCNMPGATCCSDHTHCCPHGYSCNVTANICHWGNRYGCCPSGSLVCPGGRYTCPKETTCCKTQTEEMGCCPLNSATCCADGAHCCPFNFQCNLSTMTCFRGTAVIKLQVKLTATPSNVTVSCNNSTACLDIYTCCDSGPSRYGCCPMREAVCCSDHIHCCPQGYHCDVSAGTCIKGSETVAWLTRKPARSAPNVQKGD</sequence>
<dbReference type="PANTHER" id="PTHR12274:SF3">
    <property type="entry name" value="PROGRANULIN"/>
    <property type="match status" value="1"/>
</dbReference>
<feature type="domain" description="Granulins" evidence="5">
    <location>
        <begin position="88"/>
        <end position="101"/>
    </location>
</feature>
<keyword evidence="3" id="KW-0964">Secreted</keyword>
<evidence type="ECO:0000259" key="5">
    <source>
        <dbReference type="PROSITE" id="PS00799"/>
    </source>
</evidence>
<dbReference type="InterPro" id="IPR039036">
    <property type="entry name" value="Granulin_fam"/>
</dbReference>
<name>A0A8S3ZW43_9EUPU</name>
<feature type="domain" description="Granulins" evidence="5">
    <location>
        <begin position="193"/>
        <end position="206"/>
    </location>
</feature>
<evidence type="ECO:0000313" key="6">
    <source>
        <dbReference type="EMBL" id="CAG5132328.1"/>
    </source>
</evidence>
<dbReference type="EMBL" id="CAJHNH020005268">
    <property type="protein sequence ID" value="CAG5132328.1"/>
    <property type="molecule type" value="Genomic_DNA"/>
</dbReference>
<keyword evidence="7" id="KW-1185">Reference proteome</keyword>
<dbReference type="InterPro" id="IPR037277">
    <property type="entry name" value="Granulin_sf"/>
</dbReference>
<organism evidence="6 7">
    <name type="scientific">Candidula unifasciata</name>
    <dbReference type="NCBI Taxonomy" id="100452"/>
    <lineage>
        <taxon>Eukaryota</taxon>
        <taxon>Metazoa</taxon>
        <taxon>Spiralia</taxon>
        <taxon>Lophotrochozoa</taxon>
        <taxon>Mollusca</taxon>
        <taxon>Gastropoda</taxon>
        <taxon>Heterobranchia</taxon>
        <taxon>Euthyneura</taxon>
        <taxon>Panpulmonata</taxon>
        <taxon>Eupulmonata</taxon>
        <taxon>Stylommatophora</taxon>
        <taxon>Helicina</taxon>
        <taxon>Helicoidea</taxon>
        <taxon>Geomitridae</taxon>
        <taxon>Candidula</taxon>
    </lineage>
</organism>
<dbReference type="InterPro" id="IPR000118">
    <property type="entry name" value="Granulin"/>
</dbReference>
<proteinExistence type="inferred from homology"/>
<comment type="caution">
    <text evidence="6">The sequence shown here is derived from an EMBL/GenBank/DDBJ whole genome shotgun (WGS) entry which is preliminary data.</text>
</comment>
<dbReference type="AlphaFoldDB" id="A0A8S3ZW43"/>
<accession>A0A8S3ZW43</accession>
<dbReference type="SUPFAM" id="SSF57277">
    <property type="entry name" value="Granulin repeat"/>
    <property type="match status" value="5"/>
</dbReference>
<dbReference type="SMART" id="SM00277">
    <property type="entry name" value="GRAN"/>
    <property type="match status" value="6"/>
</dbReference>
<evidence type="ECO:0000256" key="2">
    <source>
        <dbReference type="ARBA" id="ARBA00010093"/>
    </source>
</evidence>
<feature type="domain" description="Granulins" evidence="5">
    <location>
        <begin position="347"/>
        <end position="360"/>
    </location>
</feature>